<dbReference type="PANTHER" id="PTHR37984">
    <property type="entry name" value="PROTEIN CBG26694"/>
    <property type="match status" value="1"/>
</dbReference>
<dbReference type="EMBL" id="CP111020">
    <property type="protein sequence ID" value="WAR13936.1"/>
    <property type="molecule type" value="Genomic_DNA"/>
</dbReference>
<dbReference type="InterPro" id="IPR050951">
    <property type="entry name" value="Retrovirus_Pol_polyprotein"/>
</dbReference>
<dbReference type="Gene3D" id="3.30.420.10">
    <property type="entry name" value="Ribonuclease H-like superfamily/Ribonuclease H"/>
    <property type="match status" value="1"/>
</dbReference>
<dbReference type="InterPro" id="IPR012337">
    <property type="entry name" value="RNaseH-like_sf"/>
</dbReference>
<dbReference type="InterPro" id="IPR036397">
    <property type="entry name" value="RNaseH_sf"/>
</dbReference>
<evidence type="ECO:0000313" key="2">
    <source>
        <dbReference type="EMBL" id="WAR13936.1"/>
    </source>
</evidence>
<dbReference type="PROSITE" id="PS50994">
    <property type="entry name" value="INTEGRASE"/>
    <property type="match status" value="1"/>
</dbReference>
<reference evidence="2" key="1">
    <citation type="submission" date="2022-11" db="EMBL/GenBank/DDBJ databases">
        <title>Centuries of genome instability and evolution in soft-shell clam transmissible cancer (bioRxiv).</title>
        <authorList>
            <person name="Hart S.F.M."/>
            <person name="Yonemitsu M.A."/>
            <person name="Giersch R.M."/>
            <person name="Beal B.F."/>
            <person name="Arriagada G."/>
            <person name="Davis B.W."/>
            <person name="Ostrander E.A."/>
            <person name="Goff S.P."/>
            <person name="Metzger M.J."/>
        </authorList>
    </citation>
    <scope>NUCLEOTIDE SEQUENCE</scope>
    <source>
        <strain evidence="2">MELC-2E11</strain>
        <tissue evidence="2">Siphon/mantle</tissue>
    </source>
</reference>
<protein>
    <submittedName>
        <fullName evidence="2">POL4-like protein</fullName>
    </submittedName>
</protein>
<evidence type="ECO:0000313" key="3">
    <source>
        <dbReference type="Proteomes" id="UP001164746"/>
    </source>
</evidence>
<feature type="domain" description="Integrase catalytic" evidence="1">
    <location>
        <begin position="222"/>
        <end position="385"/>
    </location>
</feature>
<proteinExistence type="predicted"/>
<gene>
    <name evidence="2" type="ORF">MAR_004041</name>
</gene>
<sequence length="385" mass="43332">MVVLADLNSTVTFKKSVHIDRLKLAYIRQPVPLNYFEATTKVPEAIFRTSATQTVVEKSEQMEVPKVDNDGGYTRPKRVIQKPVRFLSSYKLDKVKCILAPRDGPDGLAYLIHFVGEPAHISIWTSQKAVTELHESTCLSSPVSSDIPYLESPTTSSVSEHQAVAQNVAFQELNMTSASIRKRYVVSLVCVEERKNKSSASYTMIYYYLVMVEYKTLLIVSRNTNTLQSLLMLFANILGDLYGHVSCTLRGHSFLLTAFDMFSKFIYIKPFVNKDAMSVSEVLMVMFTHYGVCDTLISDQGYELIAKVTSELCSFLCVPQQFTPNIEHQCLGACERIHRTLAATLAPYMNDYLNNWDFLVNAIMFSMNNAVNSSTGYSPFEIVLA</sequence>
<name>A0ABY7EYL9_MYAAR</name>
<dbReference type="Proteomes" id="UP001164746">
    <property type="component" value="Chromosome 9"/>
</dbReference>
<keyword evidence="3" id="KW-1185">Reference proteome</keyword>
<evidence type="ECO:0000259" key="1">
    <source>
        <dbReference type="PROSITE" id="PS50994"/>
    </source>
</evidence>
<organism evidence="2 3">
    <name type="scientific">Mya arenaria</name>
    <name type="common">Soft-shell clam</name>
    <dbReference type="NCBI Taxonomy" id="6604"/>
    <lineage>
        <taxon>Eukaryota</taxon>
        <taxon>Metazoa</taxon>
        <taxon>Spiralia</taxon>
        <taxon>Lophotrochozoa</taxon>
        <taxon>Mollusca</taxon>
        <taxon>Bivalvia</taxon>
        <taxon>Autobranchia</taxon>
        <taxon>Heteroconchia</taxon>
        <taxon>Euheterodonta</taxon>
        <taxon>Imparidentia</taxon>
        <taxon>Neoheterodontei</taxon>
        <taxon>Myida</taxon>
        <taxon>Myoidea</taxon>
        <taxon>Myidae</taxon>
        <taxon>Mya</taxon>
    </lineage>
</organism>
<dbReference type="PANTHER" id="PTHR37984:SF5">
    <property type="entry name" value="PROTEIN NYNRIN-LIKE"/>
    <property type="match status" value="1"/>
</dbReference>
<dbReference type="SUPFAM" id="SSF53098">
    <property type="entry name" value="Ribonuclease H-like"/>
    <property type="match status" value="1"/>
</dbReference>
<dbReference type="InterPro" id="IPR001584">
    <property type="entry name" value="Integrase_cat-core"/>
</dbReference>
<accession>A0ABY7EYL9</accession>